<dbReference type="SUPFAM" id="SSF56300">
    <property type="entry name" value="Metallo-dependent phosphatases"/>
    <property type="match status" value="1"/>
</dbReference>
<comment type="caution">
    <text evidence="1">The sequence shown here is derived from an EMBL/GenBank/DDBJ whole genome shotgun (WGS) entry which is preliminary data.</text>
</comment>
<dbReference type="Gene3D" id="3.60.21.10">
    <property type="match status" value="1"/>
</dbReference>
<dbReference type="Proteomes" id="UP001190700">
    <property type="component" value="Unassembled WGS sequence"/>
</dbReference>
<dbReference type="SMART" id="SM01411">
    <property type="entry name" value="Ephrin_rec_like"/>
    <property type="match status" value="1"/>
</dbReference>
<dbReference type="PANTHER" id="PTHR11575">
    <property type="entry name" value="5'-NUCLEOTIDASE-RELATED"/>
    <property type="match status" value="1"/>
</dbReference>
<dbReference type="SUPFAM" id="SSF55816">
    <property type="entry name" value="5'-nucleotidase (syn. UDP-sugar hydrolase), C-terminal domain"/>
    <property type="match status" value="1"/>
</dbReference>
<gene>
    <name evidence="1" type="ORF">CYMTET_19163</name>
</gene>
<dbReference type="Gene3D" id="3.90.780.10">
    <property type="entry name" value="5'-Nucleotidase, C-terminal domain"/>
    <property type="match status" value="1"/>
</dbReference>
<dbReference type="InterPro" id="IPR036907">
    <property type="entry name" value="5'-Nucleotdase_C_sf"/>
</dbReference>
<protein>
    <submittedName>
        <fullName evidence="1">Uncharacterized protein</fullName>
    </submittedName>
</protein>
<name>A0AAE0G6S6_9CHLO</name>
<accession>A0AAE0G6S6</accession>
<dbReference type="PANTHER" id="PTHR11575:SF24">
    <property type="entry name" value="5'-NUCLEOTIDASE"/>
    <property type="match status" value="1"/>
</dbReference>
<keyword evidence="2" id="KW-1185">Reference proteome</keyword>
<sequence>MAALWSFLDQLVYAVILLSCFGIVARSQQASFTSLSENDASGSLGCEDEPHHFVTTFSPRYDSLTISLFAFKDPVSEISSILMEITRDPTFESAPVALVEGADEITIGVSPSDSYGDYYLRLLRGGLYCPAGYHLLVKANAAAPSKPLNATLLFQSNVRSRLLPVNKYDSMCSVDYYVENPHKCFGGADRRAAYIESVKVSQDHVICLDGGNVGVGTTFFNHYGGRADAELLVNYVPYDIYVPQRFDFAFGESQLDRFLTFIESQTAGVLSNVDWTATVLVETSLKRYAVREYDGRQVGFLGFVEPDIKWYAPSLSAGFILNPDVQDLQEEARIAAQLALTLAELHEEHPHCNIVIATGGSSQLCREVLQHSSEIDVCIATEATPGETIEPGIPELITNAVGNNALMVAAGTGKSFGKHMGNLWVNFDALGLVDSWGARLVNFDAALNMSDETVLQRLRDYEADAAQKSMRVVGKVTSTVDGQRGQPDDNNTWPACRNHDCQMGRMSADALLAYCSEEFGSSPCDLSLQNGEGWKLHITQELEVQFPLITQPDAHGDDVASWSKDCNAELQQCTHTKLTLESIQARALGLIQADGANSAYSGAFPQMSNMRIALNPDAEIQEETVVYTEVYDATSGEWQRLQGSRAYRASRPIHVPSQHAWGYNRMDFGINMENALINYLNQTSPYTPASRDSLLACIGKDRYTILEAWPKDAQHCRILESSGASVILACDEGKYRHVYINGTQECRPCQAGAFSANFSTETACVPCPPGQLQEEAGMNFCQHGVMSHLRKHAAWGVLRSGEEGDADGVMSHLCRHAALMGVLREWRGGGDASMV</sequence>
<dbReference type="GO" id="GO:0016787">
    <property type="term" value="F:hydrolase activity"/>
    <property type="evidence" value="ECO:0007669"/>
    <property type="project" value="InterPro"/>
</dbReference>
<dbReference type="GO" id="GO:0009166">
    <property type="term" value="P:nucleotide catabolic process"/>
    <property type="evidence" value="ECO:0007669"/>
    <property type="project" value="InterPro"/>
</dbReference>
<reference evidence="1 2" key="1">
    <citation type="journal article" date="2015" name="Genome Biol. Evol.">
        <title>Comparative Genomics of a Bacterivorous Green Alga Reveals Evolutionary Causalities and Consequences of Phago-Mixotrophic Mode of Nutrition.</title>
        <authorList>
            <person name="Burns J.A."/>
            <person name="Paasch A."/>
            <person name="Narechania A."/>
            <person name="Kim E."/>
        </authorList>
    </citation>
    <scope>NUCLEOTIDE SEQUENCE [LARGE SCALE GENOMIC DNA]</scope>
    <source>
        <strain evidence="1 2">PLY_AMNH</strain>
    </source>
</reference>
<dbReference type="AlphaFoldDB" id="A0AAE0G6S6"/>
<proteinExistence type="predicted"/>
<dbReference type="EMBL" id="LGRX02008907">
    <property type="protein sequence ID" value="KAK3272548.1"/>
    <property type="molecule type" value="Genomic_DNA"/>
</dbReference>
<dbReference type="InterPro" id="IPR029052">
    <property type="entry name" value="Metallo-depent_PP-like"/>
</dbReference>
<dbReference type="InterPro" id="IPR006179">
    <property type="entry name" value="5_nucleotidase/apyrase"/>
</dbReference>
<organism evidence="1 2">
    <name type="scientific">Cymbomonas tetramitiformis</name>
    <dbReference type="NCBI Taxonomy" id="36881"/>
    <lineage>
        <taxon>Eukaryota</taxon>
        <taxon>Viridiplantae</taxon>
        <taxon>Chlorophyta</taxon>
        <taxon>Pyramimonadophyceae</taxon>
        <taxon>Pyramimonadales</taxon>
        <taxon>Pyramimonadaceae</taxon>
        <taxon>Cymbomonas</taxon>
    </lineage>
</organism>
<evidence type="ECO:0000313" key="1">
    <source>
        <dbReference type="EMBL" id="KAK3272548.1"/>
    </source>
</evidence>
<dbReference type="Gene3D" id="2.10.50.10">
    <property type="entry name" value="Tumor Necrosis Factor Receptor, subunit A, domain 2"/>
    <property type="match status" value="1"/>
</dbReference>
<evidence type="ECO:0000313" key="2">
    <source>
        <dbReference type="Proteomes" id="UP001190700"/>
    </source>
</evidence>